<sequence length="328" mass="35386">MVVWHKSAPPPPRRKRHRWLWLWLLFLPWLFVGELPWAIQESQNPSGDQGFLPIPLVAAAPVPATAPAELQYWPLPISAAQQWIEQHDPGALAGLPQYVAVLQAADAAARRYNLNPLLLLGELGAEQAFLSPDVPGGMAHALQFVQNPWDYGVYPGSPFAFDIGPQQSALGAASLTAQMADSVLHTGHWSWSTFEIALAQRYAQAWQPWVRNTFGLWAAMQATPAIHQGQWALATQNLTLPVWTTIANQTQTDPALLHDATTQQAVAQATNPLAVASSVITSIQTWITAHVMGVLIGLLGSVRAGEVAGLLEDAATVVEDVVVVAAAA</sequence>
<evidence type="ECO:0000313" key="2">
    <source>
        <dbReference type="EMBL" id="AEW04715.1"/>
    </source>
</evidence>
<keyword evidence="1" id="KW-0472">Membrane</keyword>
<dbReference type="AlphaFoldDB" id="G8TV75"/>
<accession>G8TV75</accession>
<proteinExistence type="predicted"/>
<reference evidence="3" key="1">
    <citation type="submission" date="2011-12" db="EMBL/GenBank/DDBJ databases">
        <title>The complete genome of chromosome of Sulfobacillus acidophilus DSM 10332.</title>
        <authorList>
            <person name="Lucas S."/>
            <person name="Han J."/>
            <person name="Lapidus A."/>
            <person name="Bruce D."/>
            <person name="Goodwin L."/>
            <person name="Pitluck S."/>
            <person name="Peters L."/>
            <person name="Kyrpides N."/>
            <person name="Mavromatis K."/>
            <person name="Ivanova N."/>
            <person name="Mikhailova N."/>
            <person name="Chertkov O."/>
            <person name="Saunders E."/>
            <person name="Detter J.C."/>
            <person name="Tapia R."/>
            <person name="Han C."/>
            <person name="Land M."/>
            <person name="Hauser L."/>
            <person name="Markowitz V."/>
            <person name="Cheng J.-F."/>
            <person name="Hugenholtz P."/>
            <person name="Woyke T."/>
            <person name="Wu D."/>
            <person name="Pukall R."/>
            <person name="Gehrich-Schroeter G."/>
            <person name="Schneider S."/>
            <person name="Klenk H.-P."/>
            <person name="Eisen J.A."/>
        </authorList>
    </citation>
    <scope>NUCLEOTIDE SEQUENCE [LARGE SCALE GENOMIC DNA]</scope>
    <source>
        <strain evidence="3">ATCC 700253 / DSM 10332 / NAL</strain>
    </source>
</reference>
<evidence type="ECO:0000313" key="3">
    <source>
        <dbReference type="Proteomes" id="UP000005439"/>
    </source>
</evidence>
<dbReference type="PATRIC" id="fig|679936.5.peg.1274"/>
<reference evidence="2 3" key="2">
    <citation type="journal article" date="2012" name="Stand. Genomic Sci.">
        <title>Complete genome sequence of the moderately thermophilic mineral-sulfide-oxidizing firmicute Sulfobacillus acidophilus type strain (NAL(T)).</title>
        <authorList>
            <person name="Anderson I."/>
            <person name="Chertkov O."/>
            <person name="Chen A."/>
            <person name="Saunders E."/>
            <person name="Lapidus A."/>
            <person name="Nolan M."/>
            <person name="Lucas S."/>
            <person name="Hammon N."/>
            <person name="Deshpande S."/>
            <person name="Cheng J.F."/>
            <person name="Han C."/>
            <person name="Tapia R."/>
            <person name="Goodwin L.A."/>
            <person name="Pitluck S."/>
            <person name="Liolios K."/>
            <person name="Pagani I."/>
            <person name="Ivanova N."/>
            <person name="Mikhailova N."/>
            <person name="Pati A."/>
            <person name="Palaniappan K."/>
            <person name="Land M."/>
            <person name="Pan C."/>
            <person name="Rohde M."/>
            <person name="Pukall R."/>
            <person name="Goker M."/>
            <person name="Detter J.C."/>
            <person name="Woyke T."/>
            <person name="Bristow J."/>
            <person name="Eisen J.A."/>
            <person name="Markowitz V."/>
            <person name="Hugenholtz P."/>
            <person name="Kyrpides N.C."/>
            <person name="Klenk H.P."/>
            <person name="Mavromatis K."/>
        </authorList>
    </citation>
    <scope>NUCLEOTIDE SEQUENCE [LARGE SCALE GENOMIC DNA]</scope>
    <source>
        <strain evidence="3">ATCC 700253 / DSM 10332 / NAL</strain>
    </source>
</reference>
<keyword evidence="3" id="KW-1185">Reference proteome</keyword>
<protein>
    <submittedName>
        <fullName evidence="2">Uncharacterized protein</fullName>
    </submittedName>
</protein>
<dbReference type="HOGENOM" id="CLU_949055_0_0_9"/>
<dbReference type="KEGG" id="sap:Sulac_1215"/>
<dbReference type="Proteomes" id="UP000005439">
    <property type="component" value="Chromosome"/>
</dbReference>
<feature type="transmembrane region" description="Helical" evidence="1">
    <location>
        <begin position="20"/>
        <end position="39"/>
    </location>
</feature>
<dbReference type="EMBL" id="CP003179">
    <property type="protein sequence ID" value="AEW04715.1"/>
    <property type="molecule type" value="Genomic_DNA"/>
</dbReference>
<keyword evidence="1" id="KW-0812">Transmembrane</keyword>
<evidence type="ECO:0000256" key="1">
    <source>
        <dbReference type="SAM" id="Phobius"/>
    </source>
</evidence>
<dbReference type="STRING" id="679936.Sulac_1215"/>
<gene>
    <name evidence="2" type="ordered locus">Sulac_1215</name>
</gene>
<organism evidence="2 3">
    <name type="scientific">Sulfobacillus acidophilus (strain ATCC 700253 / DSM 10332 / NAL)</name>
    <dbReference type="NCBI Taxonomy" id="679936"/>
    <lineage>
        <taxon>Bacteria</taxon>
        <taxon>Bacillati</taxon>
        <taxon>Bacillota</taxon>
        <taxon>Clostridia</taxon>
        <taxon>Eubacteriales</taxon>
        <taxon>Clostridiales Family XVII. Incertae Sedis</taxon>
        <taxon>Sulfobacillus</taxon>
    </lineage>
</organism>
<name>G8TV75_SULAD</name>
<keyword evidence="1" id="KW-1133">Transmembrane helix</keyword>